<protein>
    <submittedName>
        <fullName evidence="1">Uncharacterized protein</fullName>
    </submittedName>
</protein>
<accession>A0A0A8I0E0</accession>
<reference evidence="1 2" key="1">
    <citation type="journal article" date="2014" name="Genome Biol. Evol.">
        <title>Comparative Genomics of the Campylobacter lari Group.</title>
        <authorList>
            <person name="Miller W.G."/>
            <person name="Yee E."/>
            <person name="Chapman M.H."/>
            <person name="Smith T.P."/>
            <person name="Bono J.L."/>
            <person name="Huynh S."/>
            <person name="Parker C.T."/>
            <person name="Vandamme P."/>
            <person name="Luong K."/>
            <person name="Korlach J."/>
        </authorList>
    </citation>
    <scope>NUCLEOTIDE SEQUENCE [LARGE SCALE GENOMIC DNA]</scope>
    <source>
        <strain evidence="2">RM3659</strain>
    </source>
</reference>
<evidence type="ECO:0000313" key="1">
    <source>
        <dbReference type="EMBL" id="AJD02540.1"/>
    </source>
</evidence>
<dbReference type="AlphaFoldDB" id="A0A0A8I0E0"/>
<gene>
    <name evidence="1" type="ORF">UPTC3659_1724</name>
</gene>
<dbReference type="EMBL" id="CP007775">
    <property type="protein sequence ID" value="AJD02540.1"/>
    <property type="molecule type" value="Genomic_DNA"/>
</dbReference>
<dbReference type="HOGENOM" id="CLU_3059582_0_0_7"/>
<dbReference type="RefSeq" id="WP_158336794.1">
    <property type="nucleotide sequence ID" value="NZ_CP007775.1"/>
</dbReference>
<proteinExistence type="predicted"/>
<organism evidence="1 2">
    <name type="scientific">Campylobacter lari NCTC 11845</name>
    <dbReference type="NCBI Taxonomy" id="1388749"/>
    <lineage>
        <taxon>Bacteria</taxon>
        <taxon>Pseudomonadati</taxon>
        <taxon>Campylobacterota</taxon>
        <taxon>Epsilonproteobacteria</taxon>
        <taxon>Campylobacterales</taxon>
        <taxon>Campylobacteraceae</taxon>
        <taxon>Campylobacter</taxon>
    </lineage>
</organism>
<name>A0A0A8I0E0_CAMLA</name>
<dbReference type="KEGG" id="cln:UPTC3659_1724"/>
<sequence>MFKNNYIKIKYYEEITDDIKDKLIDISEDSVKNSHDFLSNFDREKIKNDLLNS</sequence>
<dbReference type="Proteomes" id="UP000031130">
    <property type="component" value="Chromosome"/>
</dbReference>
<evidence type="ECO:0000313" key="2">
    <source>
        <dbReference type="Proteomes" id="UP000031130"/>
    </source>
</evidence>